<dbReference type="GO" id="GO:0005085">
    <property type="term" value="F:guanyl-nucleotide exchange factor activity"/>
    <property type="evidence" value="ECO:0007669"/>
    <property type="project" value="TreeGrafter"/>
</dbReference>
<evidence type="ECO:0000256" key="1">
    <source>
        <dbReference type="ARBA" id="ARBA00007411"/>
    </source>
</evidence>
<feature type="coiled-coil region" evidence="5">
    <location>
        <begin position="99"/>
        <end position="133"/>
    </location>
</feature>
<dbReference type="SMART" id="SM00888">
    <property type="entry name" value="EF1_GNE"/>
    <property type="match status" value="1"/>
</dbReference>
<dbReference type="PROSITE" id="PS00825">
    <property type="entry name" value="EF1BD_2"/>
    <property type="match status" value="1"/>
</dbReference>
<feature type="domain" description="Translation elongation factor EF1B beta/delta subunit guanine nucleotide exchange" evidence="7">
    <location>
        <begin position="517"/>
        <end position="604"/>
    </location>
</feature>
<dbReference type="Pfam" id="PF00736">
    <property type="entry name" value="EF1_GNE"/>
    <property type="match status" value="1"/>
</dbReference>
<evidence type="ECO:0000256" key="3">
    <source>
        <dbReference type="ARBA" id="ARBA00022917"/>
    </source>
</evidence>
<dbReference type="InterPro" id="IPR049720">
    <property type="entry name" value="EF1B_bsu/dsu"/>
</dbReference>
<feature type="compositionally biased region" description="Basic and acidic residues" evidence="6">
    <location>
        <begin position="462"/>
        <end position="476"/>
    </location>
</feature>
<evidence type="ECO:0000256" key="5">
    <source>
        <dbReference type="SAM" id="Coils"/>
    </source>
</evidence>
<organism evidence="9 10">
    <name type="scientific">Syphacia muris</name>
    <dbReference type="NCBI Taxonomy" id="451379"/>
    <lineage>
        <taxon>Eukaryota</taxon>
        <taxon>Metazoa</taxon>
        <taxon>Ecdysozoa</taxon>
        <taxon>Nematoda</taxon>
        <taxon>Chromadorea</taxon>
        <taxon>Rhabditida</taxon>
        <taxon>Spirurina</taxon>
        <taxon>Oxyuridomorpha</taxon>
        <taxon>Oxyuroidea</taxon>
        <taxon>Oxyuridae</taxon>
        <taxon>Syphacia</taxon>
    </lineage>
</organism>
<sequence length="604" mass="68635">MVTVESLALEVTPLLGSLLALKTANCLFFGDDVVYGDYSNVAQCSSKGNDALGKNKQRDGKKKGCNKGCSSQKPDGLKAALSDMKKTIQNALCDEAGDAGNYAAEIKNLRNEVEIMKKENASLRKSFDEIKETLQKVLAKLNITRSRWPFYCCGSRILIVGDGNLSFSFGLAQLLKMQQRLDVKICASVLEDESTFFSRYPSGHYFYQQLVSGAFPFVEVMFSVDACELPLNWKSCFTSIIWNFPHPGGKSNLRKSRQLLKNALKSVYRILDDGVFFVTLAKGQSGLPYSVVRARNFIAYNNAPNHLMDSWQMTYIAAECGFLITDAVPFFVDQFPDYCGRGYKNTDRMFYNDCEATTLSLKKYSCITRLEDFVRSEQLVKRKMKGMFHELRPYYRHDLSIVYKLDPADIDNWEDVFMKILYRFAGSLLVVINEVKELRSLAPNGYPNRIYRINLNEKDKTVKAEEQSKAEKKPDADDFELFGSSDEEEDEEKQRIIQERLKAYAEKKARKPASVAKSSVILDVKPWDDETDMVEMEKRVRAIEQDGLLWGGSKLIPLAYGLKKLQIISTIEDEKVSVDDLIDRMVEEISEHIQSVDIVAFNKI</sequence>
<dbReference type="InterPro" id="IPR014717">
    <property type="entry name" value="Transl_elong_EF1B/ribsomal_bS6"/>
</dbReference>
<dbReference type="SMART" id="SM01182">
    <property type="entry name" value="EF-1_beta_acid"/>
    <property type="match status" value="1"/>
</dbReference>
<evidence type="ECO:0000256" key="4">
    <source>
        <dbReference type="RuleBase" id="RU003791"/>
    </source>
</evidence>
<evidence type="ECO:0000256" key="2">
    <source>
        <dbReference type="ARBA" id="ARBA00022768"/>
    </source>
</evidence>
<evidence type="ECO:0000259" key="7">
    <source>
        <dbReference type="SMART" id="SM00888"/>
    </source>
</evidence>
<dbReference type="InterPro" id="IPR014038">
    <property type="entry name" value="EF1B_bsu/dsu_GNE"/>
</dbReference>
<dbReference type="Pfam" id="PF10587">
    <property type="entry name" value="EF-1_beta_acid"/>
    <property type="match status" value="1"/>
</dbReference>
<evidence type="ECO:0000259" key="8">
    <source>
        <dbReference type="SMART" id="SM01182"/>
    </source>
</evidence>
<comment type="similarity">
    <text evidence="1 4">Belongs to the EF-1-beta/EF-1-delta family.</text>
</comment>
<feature type="domain" description="Elongation factor 1 beta central acidic region eukaryote" evidence="8">
    <location>
        <begin position="481"/>
        <end position="508"/>
    </location>
</feature>
<dbReference type="PANTHER" id="PTHR11595:SF21">
    <property type="entry name" value="ELONGATION FACTOR 1-BETA"/>
    <property type="match status" value="1"/>
</dbReference>
<dbReference type="GO" id="GO:0005853">
    <property type="term" value="C:eukaryotic translation elongation factor 1 complex"/>
    <property type="evidence" value="ECO:0007669"/>
    <property type="project" value="InterPro"/>
</dbReference>
<dbReference type="STRING" id="451379.A0A158R4A3"/>
<dbReference type="FunFam" id="3.30.70.60:FF:000001">
    <property type="entry name" value="Elongation factor 1-beta 1 like"/>
    <property type="match status" value="1"/>
</dbReference>
<name>A0A158R4A3_9BILA</name>
<dbReference type="GO" id="GO:0070042">
    <property type="term" value="F:rRNA (uridine-N3-)-methyltransferase activity"/>
    <property type="evidence" value="ECO:0007669"/>
    <property type="project" value="InterPro"/>
</dbReference>
<dbReference type="SUPFAM" id="SSF54984">
    <property type="entry name" value="eEF-1beta-like"/>
    <property type="match status" value="1"/>
</dbReference>
<dbReference type="InterPro" id="IPR019446">
    <property type="entry name" value="BMT5-like"/>
</dbReference>
<dbReference type="PANTHER" id="PTHR11595">
    <property type="entry name" value="EF-HAND AND COILED-COIL DOMAIN-CONTAINING FAMILY MEMBER"/>
    <property type="match status" value="1"/>
</dbReference>
<evidence type="ECO:0000256" key="6">
    <source>
        <dbReference type="SAM" id="MobiDB-lite"/>
    </source>
</evidence>
<dbReference type="Pfam" id="PF10354">
    <property type="entry name" value="BMT5-like"/>
    <property type="match status" value="1"/>
</dbReference>
<dbReference type="InterPro" id="IPR001326">
    <property type="entry name" value="Transl_elong_EF1B_B/D_CS"/>
</dbReference>
<protein>
    <submittedName>
        <fullName evidence="10">DUF2431 domain-containing protein</fullName>
    </submittedName>
</protein>
<keyword evidence="9" id="KW-1185">Reference proteome</keyword>
<dbReference type="InterPro" id="IPR018940">
    <property type="entry name" value="EF-1_beta_acid_region_euk"/>
</dbReference>
<proteinExistence type="inferred from homology"/>
<dbReference type="GO" id="GO:0003746">
    <property type="term" value="F:translation elongation factor activity"/>
    <property type="evidence" value="ECO:0007669"/>
    <property type="project" value="UniProtKB-KW"/>
</dbReference>
<feature type="compositionally biased region" description="Acidic residues" evidence="6">
    <location>
        <begin position="477"/>
        <end position="491"/>
    </location>
</feature>
<reference evidence="10" key="1">
    <citation type="submission" date="2016-04" db="UniProtKB">
        <authorList>
            <consortium name="WormBaseParasite"/>
        </authorList>
    </citation>
    <scope>IDENTIFICATION</scope>
</reference>
<dbReference type="WBParaSite" id="SMUV_0000282201-mRNA-1">
    <property type="protein sequence ID" value="SMUV_0000282201-mRNA-1"/>
    <property type="gene ID" value="SMUV_0000282201"/>
</dbReference>
<dbReference type="CDD" id="cd00292">
    <property type="entry name" value="EF1B"/>
    <property type="match status" value="1"/>
</dbReference>
<keyword evidence="3 4" id="KW-0648">Protein biosynthesis</keyword>
<dbReference type="AlphaFoldDB" id="A0A158R4A3"/>
<dbReference type="Proteomes" id="UP000046393">
    <property type="component" value="Unplaced"/>
</dbReference>
<dbReference type="Gene3D" id="3.30.70.60">
    <property type="match status" value="1"/>
</dbReference>
<accession>A0A158R4A3</accession>
<evidence type="ECO:0000313" key="9">
    <source>
        <dbReference type="Proteomes" id="UP000046393"/>
    </source>
</evidence>
<keyword evidence="5" id="KW-0175">Coiled coil</keyword>
<feature type="region of interest" description="Disordered" evidence="6">
    <location>
        <begin position="462"/>
        <end position="493"/>
    </location>
</feature>
<dbReference type="InterPro" id="IPR036219">
    <property type="entry name" value="eEF-1beta-like_sf"/>
</dbReference>
<evidence type="ECO:0000313" key="10">
    <source>
        <dbReference type="WBParaSite" id="SMUV_0000282201-mRNA-1"/>
    </source>
</evidence>
<dbReference type="GO" id="GO:0005829">
    <property type="term" value="C:cytosol"/>
    <property type="evidence" value="ECO:0007669"/>
    <property type="project" value="TreeGrafter"/>
</dbReference>
<keyword evidence="2 4" id="KW-0251">Elongation factor</keyword>
<dbReference type="GO" id="GO:0070475">
    <property type="term" value="P:rRNA base methylation"/>
    <property type="evidence" value="ECO:0007669"/>
    <property type="project" value="InterPro"/>
</dbReference>